<dbReference type="SUPFAM" id="SSF56731">
    <property type="entry name" value="DNA primase core"/>
    <property type="match status" value="1"/>
</dbReference>
<dbReference type="GO" id="GO:0000428">
    <property type="term" value="C:DNA-directed RNA polymerase complex"/>
    <property type="evidence" value="ECO:0007669"/>
    <property type="project" value="UniProtKB-KW"/>
</dbReference>
<comment type="domain">
    <text evidence="12">Contains an N-terminal zinc-binding domain, a central core domain that contains the primase activity, and a C-terminal DnaB-binding domain.</text>
</comment>
<dbReference type="HAMAP" id="MF_00974">
    <property type="entry name" value="DNA_primase_DnaG"/>
    <property type="match status" value="1"/>
</dbReference>
<dbReference type="InterPro" id="IPR050219">
    <property type="entry name" value="DnaG_primase"/>
</dbReference>
<gene>
    <name evidence="12" type="primary">dnaG</name>
    <name evidence="15" type="ORF">I7X43_11475</name>
</gene>
<evidence type="ECO:0000256" key="3">
    <source>
        <dbReference type="ARBA" id="ARBA00022679"/>
    </source>
</evidence>
<dbReference type="AlphaFoldDB" id="A0A931J0V7"/>
<dbReference type="GO" id="GO:0005737">
    <property type="term" value="C:cytoplasm"/>
    <property type="evidence" value="ECO:0007669"/>
    <property type="project" value="TreeGrafter"/>
</dbReference>
<dbReference type="GO" id="GO:0003899">
    <property type="term" value="F:DNA-directed RNA polymerase activity"/>
    <property type="evidence" value="ECO:0007669"/>
    <property type="project" value="UniProtKB-UniRule"/>
</dbReference>
<dbReference type="PROSITE" id="PS50880">
    <property type="entry name" value="TOPRIM"/>
    <property type="match status" value="1"/>
</dbReference>
<keyword evidence="10 12" id="KW-0238">DNA-binding</keyword>
<organism evidence="15 16">
    <name type="scientific">Inhella gelatinilytica</name>
    <dbReference type="NCBI Taxonomy" id="2795030"/>
    <lineage>
        <taxon>Bacteria</taxon>
        <taxon>Pseudomonadati</taxon>
        <taxon>Pseudomonadota</taxon>
        <taxon>Betaproteobacteria</taxon>
        <taxon>Burkholderiales</taxon>
        <taxon>Sphaerotilaceae</taxon>
        <taxon>Inhella</taxon>
    </lineage>
</organism>
<dbReference type="InterPro" id="IPR006295">
    <property type="entry name" value="DNA_primase_DnaG"/>
</dbReference>
<dbReference type="SMART" id="SM00400">
    <property type="entry name" value="ZnF_CHCC"/>
    <property type="match status" value="1"/>
</dbReference>
<keyword evidence="7 12" id="KW-0863">Zinc-finger</keyword>
<feature type="domain" description="Toprim" evidence="14">
    <location>
        <begin position="263"/>
        <end position="345"/>
    </location>
</feature>
<dbReference type="Gene3D" id="1.20.50.20">
    <property type="entry name" value="DnaG, RNA polymerase domain, helical bundle"/>
    <property type="match status" value="1"/>
</dbReference>
<dbReference type="FunFam" id="3.90.580.10:FF:000001">
    <property type="entry name" value="DNA primase"/>
    <property type="match status" value="1"/>
</dbReference>
<dbReference type="Pfam" id="PF13155">
    <property type="entry name" value="Toprim_2"/>
    <property type="match status" value="1"/>
</dbReference>
<dbReference type="Gene3D" id="3.90.580.10">
    <property type="entry name" value="Zinc finger, CHC2-type domain"/>
    <property type="match status" value="1"/>
</dbReference>
<dbReference type="GO" id="GO:0006269">
    <property type="term" value="P:DNA replication, synthesis of primer"/>
    <property type="evidence" value="ECO:0007669"/>
    <property type="project" value="UniProtKB-UniRule"/>
</dbReference>
<keyword evidence="16" id="KW-1185">Reference proteome</keyword>
<evidence type="ECO:0000256" key="11">
    <source>
        <dbReference type="ARBA" id="ARBA00023163"/>
    </source>
</evidence>
<dbReference type="SMART" id="SM00493">
    <property type="entry name" value="TOPRIM"/>
    <property type="match status" value="1"/>
</dbReference>
<dbReference type="Gene3D" id="3.40.1360.10">
    <property type="match status" value="1"/>
</dbReference>
<evidence type="ECO:0000256" key="1">
    <source>
        <dbReference type="ARBA" id="ARBA00022478"/>
    </source>
</evidence>
<dbReference type="GO" id="GO:0003677">
    <property type="term" value="F:DNA binding"/>
    <property type="evidence" value="ECO:0007669"/>
    <property type="project" value="UniProtKB-KW"/>
</dbReference>
<dbReference type="SUPFAM" id="SSF57783">
    <property type="entry name" value="Zinc beta-ribbon"/>
    <property type="match status" value="1"/>
</dbReference>
<keyword evidence="11 12" id="KW-0804">Transcription</keyword>
<keyword evidence="2 12" id="KW-0639">Primosome</keyword>
<sequence length="607" mass="66994">MIPPEFVQQLLSRLDIVEVVGAHISLKKSGASYKGLCPFHGEKTPSFHVSATRQTYHCFGCGVHGDAIRFLCDHLGLSFIEAVQDLSRRVGLDVPDDRRSAEEREQAQKKKAEQRDLSELLDQAASYYRQQLKTAPAAIEYLKGRGLSGVIAAQFGLGYAPKGWRGLSRCFSDYADAQLEAAGLVIVSEDRKDEDGAPRRYDRFRDRVMFPIRNVAGAVIGFGGRVLDHGEPKYLNSPETPVFIKGQELYGLYEARAAIRRAGYALVVEGYMDVVALAQFGIGQAVATLGTACSVEHVHKLFRFTDQIVFSFDGDAAGRKAAERALTAALPHLTATRQVRFLFLPPEHDPDSFVRAEGREAFERASADAMPLSSFLIEVASHQCRLDTPEGRARFLQQAQSLWSPLPEGGLKQQMAGELAHRAKLSKEELLSQWQGFAAVPERNAPPESPVPGGANPNARETRWLPRKDRKAAPGKLQPLSPPSPEDRLVRAMLVNAAAWAQLSTETHTQLTDRPGPHAAVLAWLDRQTTEHGPLAWAELRARLAEDPECTVWLQQRPALALEHLDEAASLDWPADELQRLVQAVLQSRLDLTAILGRPAAKLRLDT</sequence>
<evidence type="ECO:0000256" key="6">
    <source>
        <dbReference type="ARBA" id="ARBA00022723"/>
    </source>
</evidence>
<comment type="catalytic activity">
    <reaction evidence="12">
        <text>ssDNA + n NTP = ssDNA/pppN(pN)n-1 hybrid + (n-1) diphosphate.</text>
        <dbReference type="EC" id="2.7.7.101"/>
    </reaction>
</comment>
<dbReference type="Gene3D" id="3.90.980.10">
    <property type="entry name" value="DNA primase, catalytic core, N-terminal domain"/>
    <property type="match status" value="1"/>
</dbReference>
<dbReference type="RefSeq" id="WP_198101080.1">
    <property type="nucleotide sequence ID" value="NZ_JAEDAL010000005.1"/>
</dbReference>
<evidence type="ECO:0000256" key="12">
    <source>
        <dbReference type="HAMAP-Rule" id="MF_00974"/>
    </source>
</evidence>
<dbReference type="PANTHER" id="PTHR30313:SF2">
    <property type="entry name" value="DNA PRIMASE"/>
    <property type="match status" value="1"/>
</dbReference>
<dbReference type="GO" id="GO:0008270">
    <property type="term" value="F:zinc ion binding"/>
    <property type="evidence" value="ECO:0007669"/>
    <property type="project" value="UniProtKB-UniRule"/>
</dbReference>
<keyword evidence="6 12" id="KW-0479">Metal-binding</keyword>
<proteinExistence type="inferred from homology"/>
<dbReference type="Pfam" id="PF08275">
    <property type="entry name" value="DNAG_N"/>
    <property type="match status" value="1"/>
</dbReference>
<dbReference type="EMBL" id="JAEDAL010000005">
    <property type="protein sequence ID" value="MBH9553463.1"/>
    <property type="molecule type" value="Genomic_DNA"/>
</dbReference>
<evidence type="ECO:0000256" key="2">
    <source>
        <dbReference type="ARBA" id="ARBA00022515"/>
    </source>
</evidence>
<feature type="zinc finger region" description="CHC2-type" evidence="12">
    <location>
        <begin position="37"/>
        <end position="61"/>
    </location>
</feature>
<evidence type="ECO:0000256" key="9">
    <source>
        <dbReference type="ARBA" id="ARBA00022842"/>
    </source>
</evidence>
<evidence type="ECO:0000256" key="8">
    <source>
        <dbReference type="ARBA" id="ARBA00022833"/>
    </source>
</evidence>
<feature type="region of interest" description="Disordered" evidence="13">
    <location>
        <begin position="441"/>
        <end position="485"/>
    </location>
</feature>
<dbReference type="CDD" id="cd03364">
    <property type="entry name" value="TOPRIM_DnaG_primases"/>
    <property type="match status" value="1"/>
</dbReference>
<accession>A0A931J0V7</accession>
<dbReference type="InterPro" id="IPR019475">
    <property type="entry name" value="DNA_primase_DnaB-bd"/>
</dbReference>
<dbReference type="InterPro" id="IPR002694">
    <property type="entry name" value="Znf_CHC2"/>
</dbReference>
<comment type="similarity">
    <text evidence="12">Belongs to the DnaG primase family.</text>
</comment>
<comment type="cofactor">
    <cofactor evidence="12">
        <name>Zn(2+)</name>
        <dbReference type="ChEBI" id="CHEBI:29105"/>
    </cofactor>
    <text evidence="12">Binds 1 zinc ion per monomer.</text>
</comment>
<protein>
    <recommendedName>
        <fullName evidence="12">DNA primase</fullName>
        <ecNumber evidence="12">2.7.7.101</ecNumber>
    </recommendedName>
</protein>
<dbReference type="EC" id="2.7.7.101" evidence="12"/>
<name>A0A931J0V7_9BURK</name>
<dbReference type="Proteomes" id="UP000620139">
    <property type="component" value="Unassembled WGS sequence"/>
</dbReference>
<comment type="subunit">
    <text evidence="12">Monomer. Interacts with DnaB.</text>
</comment>
<keyword evidence="8 12" id="KW-0862">Zinc</keyword>
<dbReference type="InterPro" id="IPR030846">
    <property type="entry name" value="DnaG_bac"/>
</dbReference>
<dbReference type="GO" id="GO:1990077">
    <property type="term" value="C:primosome complex"/>
    <property type="evidence" value="ECO:0007669"/>
    <property type="project" value="UniProtKB-KW"/>
</dbReference>
<dbReference type="Pfam" id="PF10410">
    <property type="entry name" value="DnaB_bind"/>
    <property type="match status" value="1"/>
</dbReference>
<keyword evidence="9" id="KW-0460">Magnesium</keyword>
<dbReference type="InterPro" id="IPR037068">
    <property type="entry name" value="DNA_primase_core_N_sf"/>
</dbReference>
<keyword evidence="5 12" id="KW-0235">DNA replication</keyword>
<evidence type="ECO:0000313" key="15">
    <source>
        <dbReference type="EMBL" id="MBH9553463.1"/>
    </source>
</evidence>
<reference evidence="15" key="1">
    <citation type="submission" date="2020-12" db="EMBL/GenBank/DDBJ databases">
        <title>The genome sequence of Inhella sp. 4Y17.</title>
        <authorList>
            <person name="Liu Y."/>
        </authorList>
    </citation>
    <scope>NUCLEOTIDE SEQUENCE</scope>
    <source>
        <strain evidence="15">4Y10</strain>
    </source>
</reference>
<evidence type="ECO:0000256" key="5">
    <source>
        <dbReference type="ARBA" id="ARBA00022705"/>
    </source>
</evidence>
<dbReference type="PANTHER" id="PTHR30313">
    <property type="entry name" value="DNA PRIMASE"/>
    <property type="match status" value="1"/>
</dbReference>
<comment type="function">
    <text evidence="12">RNA polymerase that catalyzes the synthesis of short RNA molecules used as primers for DNA polymerase during DNA replication.</text>
</comment>
<dbReference type="NCBIfam" id="TIGR01391">
    <property type="entry name" value="dnaG"/>
    <property type="match status" value="1"/>
</dbReference>
<keyword evidence="1 12" id="KW-0240">DNA-directed RNA polymerase</keyword>
<evidence type="ECO:0000256" key="7">
    <source>
        <dbReference type="ARBA" id="ARBA00022771"/>
    </source>
</evidence>
<evidence type="ECO:0000259" key="14">
    <source>
        <dbReference type="PROSITE" id="PS50880"/>
    </source>
</evidence>
<comment type="caution">
    <text evidence="15">The sequence shown here is derived from an EMBL/GenBank/DDBJ whole genome shotgun (WGS) entry which is preliminary data.</text>
</comment>
<dbReference type="InterPro" id="IPR006171">
    <property type="entry name" value="TOPRIM_dom"/>
</dbReference>
<evidence type="ECO:0000313" key="16">
    <source>
        <dbReference type="Proteomes" id="UP000620139"/>
    </source>
</evidence>
<evidence type="ECO:0000256" key="10">
    <source>
        <dbReference type="ARBA" id="ARBA00023125"/>
    </source>
</evidence>
<dbReference type="InterPro" id="IPR034151">
    <property type="entry name" value="TOPRIM_DnaG_bac"/>
</dbReference>
<dbReference type="Pfam" id="PF01807">
    <property type="entry name" value="Zn_ribbon_DnaG"/>
    <property type="match status" value="1"/>
</dbReference>
<dbReference type="InterPro" id="IPR036977">
    <property type="entry name" value="DNA_primase_Znf_CHC2"/>
</dbReference>
<keyword evidence="3 12" id="KW-0808">Transferase</keyword>
<evidence type="ECO:0000256" key="13">
    <source>
        <dbReference type="SAM" id="MobiDB-lite"/>
    </source>
</evidence>
<dbReference type="FunFam" id="3.40.1360.10:FF:000002">
    <property type="entry name" value="DNA primase"/>
    <property type="match status" value="1"/>
</dbReference>
<dbReference type="InterPro" id="IPR013264">
    <property type="entry name" value="DNAG_N"/>
</dbReference>
<keyword evidence="4 12" id="KW-0548">Nucleotidyltransferase</keyword>
<evidence type="ECO:0000256" key="4">
    <source>
        <dbReference type="ARBA" id="ARBA00022695"/>
    </source>
</evidence>